<dbReference type="PROSITE" id="PS00455">
    <property type="entry name" value="AMP_BINDING"/>
    <property type="match status" value="1"/>
</dbReference>
<keyword evidence="2" id="KW-0436">Ligase</keyword>
<proteinExistence type="inferred from homology"/>
<accession>A0A1I3UXP5</accession>
<evidence type="ECO:0000256" key="2">
    <source>
        <dbReference type="ARBA" id="ARBA00022598"/>
    </source>
</evidence>
<dbReference type="Proteomes" id="UP000199545">
    <property type="component" value="Unassembled WGS sequence"/>
</dbReference>
<dbReference type="FunFam" id="3.30.300.30:FF:000008">
    <property type="entry name" value="2,3-dihydroxybenzoate-AMP ligase"/>
    <property type="match status" value="1"/>
</dbReference>
<dbReference type="InterPro" id="IPR000873">
    <property type="entry name" value="AMP-dep_synth/lig_dom"/>
</dbReference>
<dbReference type="PANTHER" id="PTHR43767:SF1">
    <property type="entry name" value="NONRIBOSOMAL PEPTIDE SYNTHASE PES1 (EUROFUNG)-RELATED"/>
    <property type="match status" value="1"/>
</dbReference>
<dbReference type="SUPFAM" id="SSF56801">
    <property type="entry name" value="Acetyl-CoA synthetase-like"/>
    <property type="match status" value="1"/>
</dbReference>
<evidence type="ECO:0000259" key="3">
    <source>
        <dbReference type="Pfam" id="PF00501"/>
    </source>
</evidence>
<reference evidence="5 6" key="1">
    <citation type="submission" date="2016-10" db="EMBL/GenBank/DDBJ databases">
        <authorList>
            <person name="de Groot N.N."/>
        </authorList>
    </citation>
    <scope>NUCLEOTIDE SEQUENCE [LARGE SCALE GENOMIC DNA]</scope>
    <source>
        <strain evidence="5 6">DSM 44778</strain>
    </source>
</reference>
<dbReference type="InterPro" id="IPR045851">
    <property type="entry name" value="AMP-bd_C_sf"/>
</dbReference>
<dbReference type="RefSeq" id="WP_093231660.1">
    <property type="nucleotide sequence ID" value="NZ_FORR01000030.1"/>
</dbReference>
<dbReference type="InterPro" id="IPR050237">
    <property type="entry name" value="ATP-dep_AMP-bd_enzyme"/>
</dbReference>
<dbReference type="GO" id="GO:0016878">
    <property type="term" value="F:acid-thiol ligase activity"/>
    <property type="evidence" value="ECO:0007669"/>
    <property type="project" value="UniProtKB-ARBA"/>
</dbReference>
<evidence type="ECO:0000256" key="1">
    <source>
        <dbReference type="ARBA" id="ARBA00006432"/>
    </source>
</evidence>
<dbReference type="InterPro" id="IPR020845">
    <property type="entry name" value="AMP-binding_CS"/>
</dbReference>
<dbReference type="Pfam" id="PF13193">
    <property type="entry name" value="AMP-binding_C"/>
    <property type="match status" value="1"/>
</dbReference>
<organism evidence="5 6">
    <name type="scientific">Thermoflavimicrobium dichotomicum</name>
    <dbReference type="NCBI Taxonomy" id="46223"/>
    <lineage>
        <taxon>Bacteria</taxon>
        <taxon>Bacillati</taxon>
        <taxon>Bacillota</taxon>
        <taxon>Bacilli</taxon>
        <taxon>Bacillales</taxon>
        <taxon>Thermoactinomycetaceae</taxon>
        <taxon>Thermoflavimicrobium</taxon>
    </lineage>
</organism>
<sequence length="490" mass="54686">MILSDLLARNARKFGDRISIITRNVRMSYRQLDEESNRLARKLIQLGVQKGNHVGIISRNNEQFLRLYFAVLKCGAVVLPISVRFTAAEISRVVEHFDLTALFYEENFSSLIEDAASKEIIAQSIELLLEQCTTLPSNPPDIIIHEEDPCTLFLTSGTTGQPKGVLFNHKRVIPVATAIAIEFKHTPDDRVLHVMPFSHSAPLQTFFLGALFVGAVHIIDDYDPKRFINWILQEKVTTTFAAPIAYIMAAKQGISGDFSHVRYFAYGASAFPLAALERVKQAFGHDAFMHVYGLTETGPSGTCLRPEEHQTKNGSIGRQAVVNMEVKVVNDRGEETGPGEYGEILLKGESNMLGYYNNPEETAKVIRDGWVQTGDIAYRDKDGYIFIVDRKKDVIISGGVNIYPREIEEVLVTHPAVLEACVVGVAHPEWGETVKAVVVARPGQRVTEESLKEYISTRLADYKQPRLYSFVQALPRNVNGKVLKHLAKGM</sequence>
<dbReference type="InterPro" id="IPR025110">
    <property type="entry name" value="AMP-bd_C"/>
</dbReference>
<evidence type="ECO:0000313" key="5">
    <source>
        <dbReference type="EMBL" id="SFJ87988.1"/>
    </source>
</evidence>
<dbReference type="InterPro" id="IPR042099">
    <property type="entry name" value="ANL_N_sf"/>
</dbReference>
<dbReference type="EMBL" id="FORR01000030">
    <property type="protein sequence ID" value="SFJ87988.1"/>
    <property type="molecule type" value="Genomic_DNA"/>
</dbReference>
<feature type="domain" description="AMP-dependent synthetase/ligase" evidence="3">
    <location>
        <begin position="8"/>
        <end position="356"/>
    </location>
</feature>
<dbReference type="Pfam" id="PF00501">
    <property type="entry name" value="AMP-binding"/>
    <property type="match status" value="1"/>
</dbReference>
<dbReference type="Gene3D" id="3.30.300.30">
    <property type="match status" value="1"/>
</dbReference>
<dbReference type="AlphaFoldDB" id="A0A1I3UXP5"/>
<gene>
    <name evidence="5" type="ORF">SAMN05421852_1302</name>
</gene>
<dbReference type="PANTHER" id="PTHR43767">
    <property type="entry name" value="LONG-CHAIN-FATTY-ACID--COA LIGASE"/>
    <property type="match status" value="1"/>
</dbReference>
<dbReference type="Gene3D" id="3.40.50.12780">
    <property type="entry name" value="N-terminal domain of ligase-like"/>
    <property type="match status" value="1"/>
</dbReference>
<name>A0A1I3UXP5_9BACL</name>
<protein>
    <submittedName>
        <fullName evidence="5">Feruloyl-CoA synthase</fullName>
    </submittedName>
</protein>
<keyword evidence="6" id="KW-1185">Reference proteome</keyword>
<feature type="domain" description="AMP-binding enzyme C-terminal" evidence="4">
    <location>
        <begin position="406"/>
        <end position="481"/>
    </location>
</feature>
<dbReference type="STRING" id="46223.SAMN05421852_1302"/>
<dbReference type="OrthoDB" id="9765680at2"/>
<comment type="similarity">
    <text evidence="1">Belongs to the ATP-dependent AMP-binding enzyme family.</text>
</comment>
<evidence type="ECO:0000313" key="6">
    <source>
        <dbReference type="Proteomes" id="UP000199545"/>
    </source>
</evidence>
<evidence type="ECO:0000259" key="4">
    <source>
        <dbReference type="Pfam" id="PF13193"/>
    </source>
</evidence>